<dbReference type="Proteomes" id="UP001596333">
    <property type="component" value="Unassembled WGS sequence"/>
</dbReference>
<dbReference type="GO" id="GO:0046872">
    <property type="term" value="F:metal ion binding"/>
    <property type="evidence" value="ECO:0007669"/>
    <property type="project" value="UniProtKB-KW"/>
</dbReference>
<evidence type="ECO:0000256" key="6">
    <source>
        <dbReference type="ARBA" id="ARBA00022842"/>
    </source>
</evidence>
<comment type="cofactor">
    <cofactor evidence="2">
        <name>Mg(2+)</name>
        <dbReference type="ChEBI" id="CHEBI:18420"/>
    </cofactor>
</comment>
<dbReference type="SUPFAM" id="SSF52972">
    <property type="entry name" value="ITPase-like"/>
    <property type="match status" value="1"/>
</dbReference>
<accession>A0ABD5UI17</accession>
<evidence type="ECO:0000256" key="3">
    <source>
        <dbReference type="ARBA" id="ARBA00022723"/>
    </source>
</evidence>
<evidence type="ECO:0000256" key="12">
    <source>
        <dbReference type="SAM" id="MobiDB-lite"/>
    </source>
</evidence>
<keyword evidence="8" id="KW-0464">Manganese</keyword>
<feature type="region of interest" description="Disordered" evidence="12">
    <location>
        <begin position="23"/>
        <end position="42"/>
    </location>
</feature>
<evidence type="ECO:0000256" key="1">
    <source>
        <dbReference type="ARBA" id="ARBA00001936"/>
    </source>
</evidence>
<dbReference type="PANTHER" id="PTHR34699:SF2">
    <property type="entry name" value="NON-CANONICAL PURINE NTP PHOSPHATASE_PRRC1 DOMAIN-CONTAINING PROTEIN"/>
    <property type="match status" value="1"/>
</dbReference>
<evidence type="ECO:0000256" key="10">
    <source>
        <dbReference type="ARBA" id="ARBA00048174"/>
    </source>
</evidence>
<comment type="catalytic activity">
    <reaction evidence="11">
        <text>XTP + H2O = XDP + phosphate + H(+)</text>
        <dbReference type="Rhea" id="RHEA:28406"/>
        <dbReference type="ChEBI" id="CHEBI:15377"/>
        <dbReference type="ChEBI" id="CHEBI:15378"/>
        <dbReference type="ChEBI" id="CHEBI:43474"/>
        <dbReference type="ChEBI" id="CHEBI:59884"/>
        <dbReference type="ChEBI" id="CHEBI:61314"/>
        <dbReference type="EC" id="3.6.1.73"/>
    </reaction>
</comment>
<dbReference type="AlphaFoldDB" id="A0ABD5UI17"/>
<dbReference type="GO" id="GO:0103023">
    <property type="term" value="F:ITPase activity"/>
    <property type="evidence" value="ECO:0007669"/>
    <property type="project" value="UniProtKB-EC"/>
</dbReference>
<dbReference type="Pfam" id="PF01931">
    <property type="entry name" value="NTPase_I-T"/>
    <property type="match status" value="1"/>
</dbReference>
<evidence type="ECO:0000256" key="4">
    <source>
        <dbReference type="ARBA" id="ARBA00022741"/>
    </source>
</evidence>
<dbReference type="EMBL" id="JBHSXI010000001">
    <property type="protein sequence ID" value="MFC6887782.1"/>
    <property type="molecule type" value="Genomic_DNA"/>
</dbReference>
<dbReference type="EC" id="3.6.1.73" evidence="9"/>
<evidence type="ECO:0000256" key="2">
    <source>
        <dbReference type="ARBA" id="ARBA00001946"/>
    </source>
</evidence>
<evidence type="ECO:0000259" key="13">
    <source>
        <dbReference type="Pfam" id="PF01931"/>
    </source>
</evidence>
<evidence type="ECO:0000313" key="14">
    <source>
        <dbReference type="EMBL" id="MFC6887782.1"/>
    </source>
</evidence>
<protein>
    <recommendedName>
        <fullName evidence="9">inosine/xanthosine triphosphatase</fullName>
        <ecNumber evidence="9">3.6.1.73</ecNumber>
    </recommendedName>
</protein>
<dbReference type="GO" id="GO:0009117">
    <property type="term" value="P:nucleotide metabolic process"/>
    <property type="evidence" value="ECO:0007669"/>
    <property type="project" value="UniProtKB-KW"/>
</dbReference>
<reference evidence="14 15" key="1">
    <citation type="journal article" date="2019" name="Int. J. Syst. Evol. Microbiol.">
        <title>The Global Catalogue of Microorganisms (GCM) 10K type strain sequencing project: providing services to taxonomists for standard genome sequencing and annotation.</title>
        <authorList>
            <consortium name="The Broad Institute Genomics Platform"/>
            <consortium name="The Broad Institute Genome Sequencing Center for Infectious Disease"/>
            <person name="Wu L."/>
            <person name="Ma J."/>
        </authorList>
    </citation>
    <scope>NUCLEOTIDE SEQUENCE [LARGE SCALE GENOMIC DNA]</scope>
    <source>
        <strain evidence="14 15">Y73</strain>
    </source>
</reference>
<dbReference type="Gene3D" id="3.90.950.10">
    <property type="match status" value="1"/>
</dbReference>
<comment type="caution">
    <text evidence="14">The sequence shown here is derived from an EMBL/GenBank/DDBJ whole genome shotgun (WGS) entry which is preliminary data.</text>
</comment>
<dbReference type="RefSeq" id="WP_379764192.1">
    <property type="nucleotide sequence ID" value="NZ_JBHSXI010000001.1"/>
</dbReference>
<dbReference type="InterPro" id="IPR026533">
    <property type="entry name" value="NTPase/PRRC1"/>
</dbReference>
<evidence type="ECO:0000313" key="15">
    <source>
        <dbReference type="Proteomes" id="UP001596333"/>
    </source>
</evidence>
<dbReference type="PANTHER" id="PTHR34699">
    <property type="match status" value="1"/>
</dbReference>
<keyword evidence="4" id="KW-0547">Nucleotide-binding</keyword>
<keyword evidence="7" id="KW-0546">Nucleotide metabolism</keyword>
<name>A0ABD5UI17_9EURY</name>
<proteinExistence type="predicted"/>
<dbReference type="GO" id="GO:0000166">
    <property type="term" value="F:nucleotide binding"/>
    <property type="evidence" value="ECO:0007669"/>
    <property type="project" value="UniProtKB-KW"/>
</dbReference>
<keyword evidence="15" id="KW-1185">Reference proteome</keyword>
<keyword evidence="6" id="KW-0460">Magnesium</keyword>
<evidence type="ECO:0000256" key="8">
    <source>
        <dbReference type="ARBA" id="ARBA00023211"/>
    </source>
</evidence>
<comment type="catalytic activity">
    <reaction evidence="10">
        <text>ITP + H2O = IDP + phosphate + H(+)</text>
        <dbReference type="Rhea" id="RHEA:28330"/>
        <dbReference type="ChEBI" id="CHEBI:15377"/>
        <dbReference type="ChEBI" id="CHEBI:15378"/>
        <dbReference type="ChEBI" id="CHEBI:43474"/>
        <dbReference type="ChEBI" id="CHEBI:58280"/>
        <dbReference type="ChEBI" id="CHEBI:61402"/>
        <dbReference type="EC" id="3.6.1.73"/>
    </reaction>
</comment>
<evidence type="ECO:0000256" key="5">
    <source>
        <dbReference type="ARBA" id="ARBA00022801"/>
    </source>
</evidence>
<dbReference type="InterPro" id="IPR029001">
    <property type="entry name" value="ITPase-like_fam"/>
</dbReference>
<organism evidence="14 15">
    <name type="scientific">Halorubrum trueperi</name>
    <dbReference type="NCBI Taxonomy" id="2004704"/>
    <lineage>
        <taxon>Archaea</taxon>
        <taxon>Methanobacteriati</taxon>
        <taxon>Methanobacteriota</taxon>
        <taxon>Stenosarchaea group</taxon>
        <taxon>Halobacteria</taxon>
        <taxon>Halobacteriales</taxon>
        <taxon>Haloferacaceae</taxon>
        <taxon>Halorubrum</taxon>
    </lineage>
</organism>
<keyword evidence="5" id="KW-0378">Hydrolase</keyword>
<keyword evidence="3" id="KW-0479">Metal-binding</keyword>
<evidence type="ECO:0000256" key="7">
    <source>
        <dbReference type="ARBA" id="ARBA00023080"/>
    </source>
</evidence>
<comment type="cofactor">
    <cofactor evidence="1">
        <name>Mn(2+)</name>
        <dbReference type="ChEBI" id="CHEBI:29035"/>
    </cofactor>
</comment>
<evidence type="ECO:0000256" key="9">
    <source>
        <dbReference type="ARBA" id="ARBA00038901"/>
    </source>
</evidence>
<dbReference type="InterPro" id="IPR050299">
    <property type="entry name" value="YjjX_NTPase"/>
</dbReference>
<evidence type="ECO:0000256" key="11">
    <source>
        <dbReference type="ARBA" id="ARBA00048781"/>
    </source>
</evidence>
<feature type="domain" description="Non-canonical purine NTP phosphatase/PRRC1" evidence="13">
    <location>
        <begin position="9"/>
        <end position="194"/>
    </location>
</feature>
<gene>
    <name evidence="14" type="ORF">ACFQEY_01750</name>
</gene>
<sequence>MVGTRIGVGSGNPVKRRAVERALESAADEPIDGVSGEMSDEVSGESAAVAVESVPVPSGVGEQPTGHAETIAGAENRAKAVLNLEPKEGAYDLGVGIEGGVARFEGADGLFLIMWAAVSDGTRTGRAAGPSLELPVDIAARVDGGEELGPVMDAVLDTTGVARRGGAAGALTNGRVDRADALAHGVAGALGPFVSDLY</sequence>